<dbReference type="SMART" id="SM00382">
    <property type="entry name" value="AAA"/>
    <property type="match status" value="1"/>
</dbReference>
<feature type="transmembrane region" description="Helical" evidence="8">
    <location>
        <begin position="407"/>
        <end position="429"/>
    </location>
</feature>
<dbReference type="PANTHER" id="PTHR48041">
    <property type="entry name" value="ABC TRANSPORTER G FAMILY MEMBER 28"/>
    <property type="match status" value="1"/>
</dbReference>
<dbReference type="PANTHER" id="PTHR48041:SF139">
    <property type="entry name" value="PROTEIN SCARLET"/>
    <property type="match status" value="1"/>
</dbReference>
<keyword evidence="6 8" id="KW-1133">Transmembrane helix</keyword>
<proteinExistence type="predicted"/>
<dbReference type="GO" id="GO:0005524">
    <property type="term" value="F:ATP binding"/>
    <property type="evidence" value="ECO:0007669"/>
    <property type="project" value="UniProtKB-KW"/>
</dbReference>
<dbReference type="PROSITE" id="PS50893">
    <property type="entry name" value="ABC_TRANSPORTER_2"/>
    <property type="match status" value="1"/>
</dbReference>
<feature type="domain" description="ABC transporter" evidence="9">
    <location>
        <begin position="49"/>
        <end position="293"/>
    </location>
</feature>
<keyword evidence="7 8" id="KW-0472">Membrane</keyword>
<comment type="caution">
    <text evidence="10">The sequence shown here is derived from an EMBL/GenBank/DDBJ whole genome shotgun (WGS) entry which is preliminary data.</text>
</comment>
<evidence type="ECO:0000256" key="3">
    <source>
        <dbReference type="ARBA" id="ARBA00022692"/>
    </source>
</evidence>
<reference evidence="10" key="1">
    <citation type="submission" date="2021-09" db="EMBL/GenBank/DDBJ databases">
        <authorList>
            <consortium name="AG Swart"/>
            <person name="Singh M."/>
            <person name="Singh A."/>
            <person name="Seah K."/>
            <person name="Emmerich C."/>
        </authorList>
    </citation>
    <scope>NUCLEOTIDE SEQUENCE</scope>
    <source>
        <strain evidence="10">ATCC30299</strain>
    </source>
</reference>
<feature type="transmembrane region" description="Helical" evidence="8">
    <location>
        <begin position="377"/>
        <end position="395"/>
    </location>
</feature>
<dbReference type="InterPro" id="IPR050352">
    <property type="entry name" value="ABCG_transporters"/>
</dbReference>
<feature type="transmembrane region" description="Helical" evidence="8">
    <location>
        <begin position="542"/>
        <end position="559"/>
    </location>
</feature>
<dbReference type="GO" id="GO:0140359">
    <property type="term" value="F:ABC-type transporter activity"/>
    <property type="evidence" value="ECO:0007669"/>
    <property type="project" value="InterPro"/>
</dbReference>
<evidence type="ECO:0000256" key="2">
    <source>
        <dbReference type="ARBA" id="ARBA00022448"/>
    </source>
</evidence>
<gene>
    <name evidence="10" type="ORF">BSTOLATCC_MIC48213</name>
</gene>
<dbReference type="GO" id="GO:0016020">
    <property type="term" value="C:membrane"/>
    <property type="evidence" value="ECO:0007669"/>
    <property type="project" value="UniProtKB-SubCell"/>
</dbReference>
<accession>A0AAU9K621</accession>
<dbReference type="PROSITE" id="PS00211">
    <property type="entry name" value="ABC_TRANSPORTER_1"/>
    <property type="match status" value="1"/>
</dbReference>
<keyword evidence="3 8" id="KW-0812">Transmembrane</keyword>
<evidence type="ECO:0000313" key="10">
    <source>
        <dbReference type="EMBL" id="CAG9329393.1"/>
    </source>
</evidence>
<evidence type="ECO:0000313" key="11">
    <source>
        <dbReference type="Proteomes" id="UP001162131"/>
    </source>
</evidence>
<feature type="transmembrane region" description="Helical" evidence="8">
    <location>
        <begin position="449"/>
        <end position="476"/>
    </location>
</feature>
<dbReference type="InterPro" id="IPR003439">
    <property type="entry name" value="ABC_transporter-like_ATP-bd"/>
</dbReference>
<sequence length="623" mass="69130">MDNLPALESFALQMSSNPSSDKCLSQDFNQLIPTSEDISYADSESSLCLSWRNILYQVDLHHNEETILKGVSGYAKSGTLTVLMGSSGAGKTTLLDIIAGRIRASDNTKISGEILLNGAAINVLSRKHTIAYVTQEDVLLPYLTVKESLSFIAKLSMPGPSEKITEKVDQIIKKLKLGQVSDNLIGSVIVKGISGGERKRVSIGMELISDPQIVILDEPTSGLDSFTAEVLIDVLLDLSRDGKIVISTLHQPSSSIFNKIDKLILLSNGCTVYDGPSSKSRKYFSKLGFSCPKLTNPADYYMNLLHIIDRKNMTEEEKNILNTLTSVYETKDIIQNIPIPSSNSLAIKSPQKISNFRKFCILCDRGFINARRNPGALIAWLMLLIVIWVLTDLLFHDLGNDFHSIQNINGVLYFITMNAIMSGNAYSAMGIPSERPIYLKEYNKGIYGTFIYILAKLISELPFHLLGAAMTALMLYFALDLNLNAGKFFIFCLIFFLGHQMGGGLGYIVGAMCKTQEIALAISQIFVAPLNAYGGMISMSRLNYIFSWITYFSPFYYTFQAFTVNQYTDMNFNCDPNGPKCDPLDDLEFDFSIEMCIMAIIIYAILTRLISLIVLKILGAKQK</sequence>
<feature type="transmembrane region" description="Helical" evidence="8">
    <location>
        <begin position="488"/>
        <end position="512"/>
    </location>
</feature>
<evidence type="ECO:0000256" key="1">
    <source>
        <dbReference type="ARBA" id="ARBA00004141"/>
    </source>
</evidence>
<dbReference type="AlphaFoldDB" id="A0AAU9K621"/>
<dbReference type="InterPro" id="IPR027417">
    <property type="entry name" value="P-loop_NTPase"/>
</dbReference>
<keyword evidence="5" id="KW-0067">ATP-binding</keyword>
<dbReference type="Proteomes" id="UP001162131">
    <property type="component" value="Unassembled WGS sequence"/>
</dbReference>
<evidence type="ECO:0000256" key="7">
    <source>
        <dbReference type="ARBA" id="ARBA00023136"/>
    </source>
</evidence>
<dbReference type="Pfam" id="PF00005">
    <property type="entry name" value="ABC_tran"/>
    <property type="match status" value="1"/>
</dbReference>
<evidence type="ECO:0000256" key="5">
    <source>
        <dbReference type="ARBA" id="ARBA00022840"/>
    </source>
</evidence>
<dbReference type="InterPro" id="IPR003593">
    <property type="entry name" value="AAA+_ATPase"/>
</dbReference>
<dbReference type="Pfam" id="PF01061">
    <property type="entry name" value="ABC2_membrane"/>
    <property type="match status" value="1"/>
</dbReference>
<feature type="transmembrane region" description="Helical" evidence="8">
    <location>
        <begin position="518"/>
        <end position="535"/>
    </location>
</feature>
<evidence type="ECO:0000259" key="9">
    <source>
        <dbReference type="PROSITE" id="PS50893"/>
    </source>
</evidence>
<dbReference type="EMBL" id="CAJZBQ010000047">
    <property type="protein sequence ID" value="CAG9329393.1"/>
    <property type="molecule type" value="Genomic_DNA"/>
</dbReference>
<name>A0AAU9K621_9CILI</name>
<evidence type="ECO:0000256" key="6">
    <source>
        <dbReference type="ARBA" id="ARBA00022989"/>
    </source>
</evidence>
<organism evidence="10 11">
    <name type="scientific">Blepharisma stoltei</name>
    <dbReference type="NCBI Taxonomy" id="1481888"/>
    <lineage>
        <taxon>Eukaryota</taxon>
        <taxon>Sar</taxon>
        <taxon>Alveolata</taxon>
        <taxon>Ciliophora</taxon>
        <taxon>Postciliodesmatophora</taxon>
        <taxon>Heterotrichea</taxon>
        <taxon>Heterotrichida</taxon>
        <taxon>Blepharismidae</taxon>
        <taxon>Blepharisma</taxon>
    </lineage>
</organism>
<dbReference type="InterPro" id="IPR043926">
    <property type="entry name" value="ABCG_dom"/>
</dbReference>
<evidence type="ECO:0000256" key="4">
    <source>
        <dbReference type="ARBA" id="ARBA00022741"/>
    </source>
</evidence>
<dbReference type="SUPFAM" id="SSF52540">
    <property type="entry name" value="P-loop containing nucleoside triphosphate hydrolases"/>
    <property type="match status" value="1"/>
</dbReference>
<keyword evidence="4" id="KW-0547">Nucleotide-binding</keyword>
<protein>
    <recommendedName>
        <fullName evidence="9">ABC transporter domain-containing protein</fullName>
    </recommendedName>
</protein>
<dbReference type="Gene3D" id="3.40.50.300">
    <property type="entry name" value="P-loop containing nucleotide triphosphate hydrolases"/>
    <property type="match status" value="1"/>
</dbReference>
<dbReference type="InterPro" id="IPR017871">
    <property type="entry name" value="ABC_transporter-like_CS"/>
</dbReference>
<dbReference type="GO" id="GO:0016887">
    <property type="term" value="F:ATP hydrolysis activity"/>
    <property type="evidence" value="ECO:0007669"/>
    <property type="project" value="InterPro"/>
</dbReference>
<dbReference type="InterPro" id="IPR013525">
    <property type="entry name" value="ABC2_TM"/>
</dbReference>
<evidence type="ECO:0000256" key="8">
    <source>
        <dbReference type="SAM" id="Phobius"/>
    </source>
</evidence>
<keyword evidence="2" id="KW-0813">Transport</keyword>
<keyword evidence="11" id="KW-1185">Reference proteome</keyword>
<comment type="subcellular location">
    <subcellularLocation>
        <location evidence="1">Membrane</location>
        <topology evidence="1">Multi-pass membrane protein</topology>
    </subcellularLocation>
</comment>
<feature type="transmembrane region" description="Helical" evidence="8">
    <location>
        <begin position="597"/>
        <end position="618"/>
    </location>
</feature>
<dbReference type="Pfam" id="PF19055">
    <property type="entry name" value="ABC2_membrane_7"/>
    <property type="match status" value="1"/>
</dbReference>